<accession>A0ABP0EEJ8</accession>
<protein>
    <submittedName>
        <fullName evidence="4">ERAD-associated E3 ubiquitin-protein ligase component Hrd3p</fullName>
    </submittedName>
</protein>
<evidence type="ECO:0000256" key="1">
    <source>
        <dbReference type="ARBA" id="ARBA00038101"/>
    </source>
</evidence>
<proteinExistence type="inferred from homology"/>
<gene>
    <name evidence="4" type="primary">HRD3</name>
    <name evidence="4" type="ORF">CAAN4_F03532</name>
</gene>
<name>A0ABP0EEJ8_9ASCO</name>
<reference evidence="4 5" key="1">
    <citation type="submission" date="2024-01" db="EMBL/GenBank/DDBJ databases">
        <authorList>
            <consortium name="Genoscope - CEA"/>
            <person name="William W."/>
        </authorList>
    </citation>
    <scope>NUCLEOTIDE SEQUENCE [LARGE SCALE GENOMIC DNA]</scope>
    <source>
        <strain evidence="4 5">29B2s-10</strain>
    </source>
</reference>
<dbReference type="InterPro" id="IPR050767">
    <property type="entry name" value="Sel1_AlgK"/>
</dbReference>
<keyword evidence="5" id="KW-1185">Reference proteome</keyword>
<feature type="signal peptide" evidence="3">
    <location>
        <begin position="1"/>
        <end position="24"/>
    </location>
</feature>
<dbReference type="SMART" id="SM00671">
    <property type="entry name" value="SEL1"/>
    <property type="match status" value="7"/>
</dbReference>
<dbReference type="Proteomes" id="UP001497600">
    <property type="component" value="Chromosome F"/>
</dbReference>
<keyword evidence="2" id="KW-1133">Transmembrane helix</keyword>
<evidence type="ECO:0000256" key="2">
    <source>
        <dbReference type="SAM" id="Phobius"/>
    </source>
</evidence>
<comment type="similarity">
    <text evidence="1">Belongs to the sel-1 family.</text>
</comment>
<sequence>MIRNVRHILAVVLTILLVPIMSSSIPVIEKYEKAKSILDQNFDKETRSPIYTKDNIYNNLKIPSYDEEIQDYEGVIYREIPTEISEAIEVLVQCALEEDHLDSLVALGDIYMFGNFSIKADYKKAHDYYKKAVSVSGHGHAYFMLGFIYTTGMFGEFPIDEALGVLYYEFAVENGDTNALFALAYKELKGIGTPVNCELALFYYTRLANLGMKALQERDEEREEIGRFYNIRLPDFNGGLFGSPVSEIQSSIVESSPKDILGDEIDEYPYTNYYYEAMESYEGDYFTPRNYTKSFEILKECFDHGEQKFGKKGYKNMHATDQFFLVHCQAKLGHMYLKGLGVEKNYDEALKYLKISASVKKTAECLTDIGYMYEHALLPETSNKTKALTYYGRAIKLDSHQAKLNYAKIAIEKTQGKNVFQSAEKKQIYDLVYGSVYSGNAEALYYFGEFLQSGLAREVEPEKDISCENTIIFYRMFLVRMESFFLPQLKYAFNELRHGNYKNALLGYSIVAELGFDHAQVSTSFLLFQAKSLKEKKNAKYSKPRVEAAIKYLELSSTHQNTDATVMLGDLYYNGLGDVLPQDYDNAFAYYNKAESKHSAHASFNMALMYEYGLGPGNTVDYFMAKRYYDLSLKYGGKNKIPVNLALLKLRLKYIFSRQKNPNPENTGWLSAFKSIRTQSNQVSENNILTENRADAHHEGETFIEEEYDVIDYLVVIVTFVVFFFIFIRNLYQQLRRMRNPNLNNNNDQNPNINEPVVPGLNARVGNFQFQFFAL</sequence>
<evidence type="ECO:0000256" key="3">
    <source>
        <dbReference type="SAM" id="SignalP"/>
    </source>
</evidence>
<feature type="chain" id="PRO_5046020122" evidence="3">
    <location>
        <begin position="25"/>
        <end position="775"/>
    </location>
</feature>
<dbReference type="Gene3D" id="1.25.40.10">
    <property type="entry name" value="Tetratricopeptide repeat domain"/>
    <property type="match status" value="2"/>
</dbReference>
<dbReference type="EMBL" id="OZ004258">
    <property type="protein sequence ID" value="CAK7911672.1"/>
    <property type="molecule type" value="Genomic_DNA"/>
</dbReference>
<keyword evidence="2" id="KW-0812">Transmembrane</keyword>
<keyword evidence="3" id="KW-0732">Signal</keyword>
<evidence type="ECO:0000313" key="4">
    <source>
        <dbReference type="EMBL" id="CAK7911672.1"/>
    </source>
</evidence>
<keyword evidence="2" id="KW-0472">Membrane</keyword>
<organism evidence="4 5">
    <name type="scientific">[Candida] anglica</name>
    <dbReference type="NCBI Taxonomy" id="148631"/>
    <lineage>
        <taxon>Eukaryota</taxon>
        <taxon>Fungi</taxon>
        <taxon>Dikarya</taxon>
        <taxon>Ascomycota</taxon>
        <taxon>Saccharomycotina</taxon>
        <taxon>Pichiomycetes</taxon>
        <taxon>Debaryomycetaceae</taxon>
        <taxon>Kurtzmaniella</taxon>
    </lineage>
</organism>
<dbReference type="PANTHER" id="PTHR11102:SF160">
    <property type="entry name" value="ERAD-ASSOCIATED E3 UBIQUITIN-PROTEIN LIGASE COMPONENT HRD3"/>
    <property type="match status" value="1"/>
</dbReference>
<dbReference type="PANTHER" id="PTHR11102">
    <property type="entry name" value="SEL-1-LIKE PROTEIN"/>
    <property type="match status" value="1"/>
</dbReference>
<dbReference type="InterPro" id="IPR011990">
    <property type="entry name" value="TPR-like_helical_dom_sf"/>
</dbReference>
<feature type="transmembrane region" description="Helical" evidence="2">
    <location>
        <begin position="713"/>
        <end position="732"/>
    </location>
</feature>
<dbReference type="InterPro" id="IPR006597">
    <property type="entry name" value="Sel1-like"/>
</dbReference>
<evidence type="ECO:0000313" key="5">
    <source>
        <dbReference type="Proteomes" id="UP001497600"/>
    </source>
</evidence>
<dbReference type="SUPFAM" id="SSF81901">
    <property type="entry name" value="HCP-like"/>
    <property type="match status" value="3"/>
</dbReference>
<dbReference type="Pfam" id="PF08238">
    <property type="entry name" value="Sel1"/>
    <property type="match status" value="7"/>
</dbReference>